<sequence length="151" mass="17869">MTFAQFKPLRLRRFPPRNLHLERSRNSSPRFSRNGSVPGSTGGVYKGHGRNQRELITHTYYEFLTLSIPSDDILKPELQPYIVGFIEDCYASTLDSKLRTGKRSLRLQRLSESKESWKKRFRESPTHRQKRYSEVLIKQMRERRTDNGKCH</sequence>
<keyword evidence="2" id="KW-1185">Reference proteome</keyword>
<dbReference type="WBParaSite" id="ALUE_0000009601-mRNA-1">
    <property type="protein sequence ID" value="ALUE_0000009601-mRNA-1"/>
    <property type="gene ID" value="ALUE_0000009601"/>
</dbReference>
<reference evidence="3" key="1">
    <citation type="submission" date="2017-02" db="UniProtKB">
        <authorList>
            <consortium name="WormBaseParasite"/>
        </authorList>
    </citation>
    <scope>IDENTIFICATION</scope>
</reference>
<dbReference type="Proteomes" id="UP000036681">
    <property type="component" value="Unplaced"/>
</dbReference>
<evidence type="ECO:0000313" key="3">
    <source>
        <dbReference type="WBParaSite" id="ALUE_0000009601-mRNA-1"/>
    </source>
</evidence>
<accession>A0A0M3HF01</accession>
<feature type="region of interest" description="Disordered" evidence="1">
    <location>
        <begin position="17"/>
        <end position="49"/>
    </location>
</feature>
<dbReference type="AlphaFoldDB" id="A0A0M3HF01"/>
<evidence type="ECO:0000256" key="1">
    <source>
        <dbReference type="SAM" id="MobiDB-lite"/>
    </source>
</evidence>
<proteinExistence type="predicted"/>
<organism evidence="2 3">
    <name type="scientific">Ascaris lumbricoides</name>
    <name type="common">Giant roundworm</name>
    <dbReference type="NCBI Taxonomy" id="6252"/>
    <lineage>
        <taxon>Eukaryota</taxon>
        <taxon>Metazoa</taxon>
        <taxon>Ecdysozoa</taxon>
        <taxon>Nematoda</taxon>
        <taxon>Chromadorea</taxon>
        <taxon>Rhabditida</taxon>
        <taxon>Spirurina</taxon>
        <taxon>Ascaridomorpha</taxon>
        <taxon>Ascaridoidea</taxon>
        <taxon>Ascarididae</taxon>
        <taxon>Ascaris</taxon>
    </lineage>
</organism>
<name>A0A0M3HF01_ASCLU</name>
<evidence type="ECO:0000313" key="2">
    <source>
        <dbReference type="Proteomes" id="UP000036681"/>
    </source>
</evidence>
<feature type="compositionally biased region" description="Low complexity" evidence="1">
    <location>
        <begin position="26"/>
        <end position="36"/>
    </location>
</feature>
<protein>
    <submittedName>
        <fullName evidence="3">Uncharacterized protein</fullName>
    </submittedName>
</protein>